<dbReference type="Proteomes" id="UP000199062">
    <property type="component" value="Unassembled WGS sequence"/>
</dbReference>
<feature type="region of interest" description="Disordered" evidence="1">
    <location>
        <begin position="1"/>
        <end position="29"/>
    </location>
</feature>
<sequence length="62" mass="6785">MSGPLTKIRNKFSNRQSTDTEAAPEDEQPKTVLHECTACGSVFIQHTGERCSECGSDSLVEQ</sequence>
<evidence type="ECO:0000313" key="2">
    <source>
        <dbReference type="EMBL" id="SFS07021.1"/>
    </source>
</evidence>
<gene>
    <name evidence="2" type="ORF">SAMN05216559_3141</name>
</gene>
<dbReference type="SUPFAM" id="SSF144206">
    <property type="entry name" value="NOB1 zinc finger-like"/>
    <property type="match status" value="1"/>
</dbReference>
<keyword evidence="3" id="KW-1185">Reference proteome</keyword>
<dbReference type="RefSeq" id="WP_089817478.1">
    <property type="nucleotide sequence ID" value="NZ_FOZK01000003.1"/>
</dbReference>
<evidence type="ECO:0000313" key="3">
    <source>
        <dbReference type="Proteomes" id="UP000199062"/>
    </source>
</evidence>
<accession>A0A1I6LU76</accession>
<reference evidence="2 3" key="1">
    <citation type="submission" date="2016-10" db="EMBL/GenBank/DDBJ databases">
        <authorList>
            <person name="de Groot N.N."/>
        </authorList>
    </citation>
    <scope>NUCLEOTIDE SEQUENCE [LARGE SCALE GENOMIC DNA]</scope>
    <source>
        <strain evidence="2 3">CGMCC 1.10457</strain>
    </source>
</reference>
<feature type="compositionally biased region" description="Polar residues" evidence="1">
    <location>
        <begin position="11"/>
        <end position="20"/>
    </location>
</feature>
<evidence type="ECO:0000256" key="1">
    <source>
        <dbReference type="SAM" id="MobiDB-lite"/>
    </source>
</evidence>
<name>A0A1I6LU76_9EURY</name>
<dbReference type="AlphaFoldDB" id="A0A1I6LU76"/>
<dbReference type="EMBL" id="FOZK01000003">
    <property type="protein sequence ID" value="SFS07021.1"/>
    <property type="molecule type" value="Genomic_DNA"/>
</dbReference>
<proteinExistence type="predicted"/>
<dbReference type="InterPro" id="IPR036283">
    <property type="entry name" value="NOB1_Zf-like_sf"/>
</dbReference>
<protein>
    <submittedName>
        <fullName evidence="2">Uncharacterized protein</fullName>
    </submittedName>
</protein>
<organism evidence="2 3">
    <name type="scientific">Halomicrobium zhouii</name>
    <dbReference type="NCBI Taxonomy" id="767519"/>
    <lineage>
        <taxon>Archaea</taxon>
        <taxon>Methanobacteriati</taxon>
        <taxon>Methanobacteriota</taxon>
        <taxon>Stenosarchaea group</taxon>
        <taxon>Halobacteria</taxon>
        <taxon>Halobacteriales</taxon>
        <taxon>Haloarculaceae</taxon>
        <taxon>Halomicrobium</taxon>
    </lineage>
</organism>